<dbReference type="InterPro" id="IPR015424">
    <property type="entry name" value="PyrdxlP-dep_Trfase"/>
</dbReference>
<feature type="signal peptide" evidence="4">
    <location>
        <begin position="1"/>
        <end position="28"/>
    </location>
</feature>
<feature type="chain" id="PRO_5045985257" description="PPM-type phosphatase domain-containing protein" evidence="4">
    <location>
        <begin position="29"/>
        <end position="652"/>
    </location>
</feature>
<dbReference type="InterPro" id="IPR005958">
    <property type="entry name" value="TyrNic_aminoTrfase"/>
</dbReference>
<dbReference type="InterPro" id="IPR015422">
    <property type="entry name" value="PyrdxlP-dep_Trfase_small"/>
</dbReference>
<dbReference type="Gene3D" id="3.90.1150.10">
    <property type="entry name" value="Aspartate Aminotransferase, domain 1"/>
    <property type="match status" value="1"/>
</dbReference>
<comment type="similarity">
    <text evidence="2">Belongs to the class-I pyridoxal-phosphate-dependent aminotransferase family.</text>
</comment>
<dbReference type="Gene3D" id="3.40.640.10">
    <property type="entry name" value="Type I PLP-dependent aspartate aminotransferase-like (Major domain)"/>
    <property type="match status" value="1"/>
</dbReference>
<keyword evidence="4" id="KW-0732">Signal</keyword>
<dbReference type="Pfam" id="PF00155">
    <property type="entry name" value="Aminotran_1_2"/>
    <property type="match status" value="1"/>
</dbReference>
<name>A0ABQ7EI45_BRACR</name>
<dbReference type="Proteomes" id="UP000266723">
    <property type="component" value="Unassembled WGS sequence"/>
</dbReference>
<sequence length="652" mass="72429">MSSLIVVKVLSQYALLCFINLKAGICGAAPDMGRGKSKMWKNITHGFHFIKGKSNHPMEDYVVSEFKKVDGHELGLFAIFDGHLGHDVAKYLQTNLFDNILQEKEFWTDTENAIRNAYRSTDAVILQQSLKLGKGGSTAVTGILIDGRKLVVANVGDSRAVMSKNGVAHQLSVDHEPSKERQDIEKRGGFVSNIPGDVPRVDGQLAVARAFGDKSLKIHLSSEPDITHQAIDEQTEFIVFASDGIWKASLVTLVMSNQEAVDVIKSVKDPQAAAKHLIEVMSNQEAVDVIKSVKDPQAAAKHLIEVAISKKSKDDISCIVVKAVANYLNSDLPHKLKSDDIFMTIGCCQGIETIIQVLSSPKSNILLSSLVYPLYHSYAIHDLVEIRKYELLPDQDWEIDLQSVEAIADHNTVAMVICNPHNPCGNVYTYHHLKKVAEMARKLGIMVISDEVFKETIYGKNPFVPMGIFASIVPVVTLGSISKGWLVPGWRIGWMAMNDPSNVFKTTGVVESIKHLLNISPDPSTILQFALPNILEKTKKDYFEKKNLTLSQNVDMMFDALKEIPCLVCPKKPESCTSLVTKLDLSLLEDITDDVDFCMKLAREENLVLLPGEVFGKNNWVRISIGVERSMLQDAFVRLKDFYTRHIKSQTT</sequence>
<keyword evidence="3" id="KW-0663">Pyridoxal phosphate</keyword>
<dbReference type="PROSITE" id="PS51746">
    <property type="entry name" value="PPM_2"/>
    <property type="match status" value="1"/>
</dbReference>
<organism evidence="6 7">
    <name type="scientific">Brassica cretica</name>
    <name type="common">Mustard</name>
    <dbReference type="NCBI Taxonomy" id="69181"/>
    <lineage>
        <taxon>Eukaryota</taxon>
        <taxon>Viridiplantae</taxon>
        <taxon>Streptophyta</taxon>
        <taxon>Embryophyta</taxon>
        <taxon>Tracheophyta</taxon>
        <taxon>Spermatophyta</taxon>
        <taxon>Magnoliopsida</taxon>
        <taxon>eudicotyledons</taxon>
        <taxon>Gunneridae</taxon>
        <taxon>Pentapetalae</taxon>
        <taxon>rosids</taxon>
        <taxon>malvids</taxon>
        <taxon>Brassicales</taxon>
        <taxon>Brassicaceae</taxon>
        <taxon>Brassiceae</taxon>
        <taxon>Brassica</taxon>
    </lineage>
</organism>
<evidence type="ECO:0000313" key="6">
    <source>
        <dbReference type="EMBL" id="KAF3596732.1"/>
    </source>
</evidence>
<evidence type="ECO:0000313" key="7">
    <source>
        <dbReference type="Proteomes" id="UP000266723"/>
    </source>
</evidence>
<dbReference type="SMART" id="SM00332">
    <property type="entry name" value="PP2Cc"/>
    <property type="match status" value="1"/>
</dbReference>
<dbReference type="InterPro" id="IPR015421">
    <property type="entry name" value="PyrdxlP-dep_Trfase_major"/>
</dbReference>
<dbReference type="NCBIfam" id="TIGR01265">
    <property type="entry name" value="tyr_nico_aTase"/>
    <property type="match status" value="1"/>
</dbReference>
<dbReference type="InterPro" id="IPR004838">
    <property type="entry name" value="NHTrfase_class1_PyrdxlP-BS"/>
</dbReference>
<reference evidence="6 7" key="1">
    <citation type="journal article" date="2020" name="BMC Genomics">
        <title>Intraspecific diversification of the crop wild relative Brassica cretica Lam. using demographic model selection.</title>
        <authorList>
            <person name="Kioukis A."/>
            <person name="Michalopoulou V.A."/>
            <person name="Briers L."/>
            <person name="Pirintsos S."/>
            <person name="Studholme D.J."/>
            <person name="Pavlidis P."/>
            <person name="Sarris P.F."/>
        </authorList>
    </citation>
    <scope>NUCLEOTIDE SEQUENCE [LARGE SCALE GENOMIC DNA]</scope>
    <source>
        <strain evidence="7">cv. PFS-1207/04</strain>
    </source>
</reference>
<dbReference type="CDD" id="cd00143">
    <property type="entry name" value="PP2Cc"/>
    <property type="match status" value="1"/>
</dbReference>
<dbReference type="EMBL" id="QGKV02000299">
    <property type="protein sequence ID" value="KAF3596732.1"/>
    <property type="molecule type" value="Genomic_DNA"/>
</dbReference>
<dbReference type="Gene3D" id="3.60.40.10">
    <property type="entry name" value="PPM-type phosphatase domain"/>
    <property type="match status" value="2"/>
</dbReference>
<proteinExistence type="inferred from homology"/>
<dbReference type="CDD" id="cd00609">
    <property type="entry name" value="AAT_like"/>
    <property type="match status" value="1"/>
</dbReference>
<evidence type="ECO:0000256" key="2">
    <source>
        <dbReference type="ARBA" id="ARBA00007441"/>
    </source>
</evidence>
<dbReference type="InterPro" id="IPR001932">
    <property type="entry name" value="PPM-type_phosphatase-like_dom"/>
</dbReference>
<dbReference type="PANTHER" id="PTHR45744:SF20">
    <property type="entry name" value="TYROSINE TRANSAMINASE FAMILY PROTEIN"/>
    <property type="match status" value="1"/>
</dbReference>
<dbReference type="PANTHER" id="PTHR45744">
    <property type="entry name" value="TYROSINE AMINOTRANSFERASE"/>
    <property type="match status" value="1"/>
</dbReference>
<evidence type="ECO:0000259" key="5">
    <source>
        <dbReference type="PROSITE" id="PS51746"/>
    </source>
</evidence>
<gene>
    <name evidence="6" type="ORF">DY000_02027465</name>
</gene>
<comment type="cofactor">
    <cofactor evidence="1">
        <name>pyridoxal 5'-phosphate</name>
        <dbReference type="ChEBI" id="CHEBI:597326"/>
    </cofactor>
</comment>
<dbReference type="SUPFAM" id="SSF81606">
    <property type="entry name" value="PP2C-like"/>
    <property type="match status" value="2"/>
</dbReference>
<dbReference type="Pfam" id="PF00481">
    <property type="entry name" value="PP2C"/>
    <property type="match status" value="1"/>
</dbReference>
<comment type="caution">
    <text evidence="6">The sequence shown here is derived from an EMBL/GenBank/DDBJ whole genome shotgun (WGS) entry which is preliminary data.</text>
</comment>
<evidence type="ECO:0000256" key="4">
    <source>
        <dbReference type="SAM" id="SignalP"/>
    </source>
</evidence>
<evidence type="ECO:0000256" key="1">
    <source>
        <dbReference type="ARBA" id="ARBA00001933"/>
    </source>
</evidence>
<dbReference type="InterPro" id="IPR004839">
    <property type="entry name" value="Aminotransferase_I/II_large"/>
</dbReference>
<protein>
    <recommendedName>
        <fullName evidence="5">PPM-type phosphatase domain-containing protein</fullName>
    </recommendedName>
</protein>
<feature type="domain" description="PPM-type phosphatase" evidence="5">
    <location>
        <begin position="44"/>
        <end position="323"/>
    </location>
</feature>
<keyword evidence="7" id="KW-1185">Reference proteome</keyword>
<dbReference type="InterPro" id="IPR036457">
    <property type="entry name" value="PPM-type-like_dom_sf"/>
</dbReference>
<evidence type="ECO:0000256" key="3">
    <source>
        <dbReference type="ARBA" id="ARBA00022898"/>
    </source>
</evidence>
<dbReference type="SUPFAM" id="SSF53383">
    <property type="entry name" value="PLP-dependent transferases"/>
    <property type="match status" value="1"/>
</dbReference>
<accession>A0ABQ7EI45</accession>
<dbReference type="PROSITE" id="PS00105">
    <property type="entry name" value="AA_TRANSFER_CLASS_1"/>
    <property type="match status" value="1"/>
</dbReference>